<evidence type="ECO:0000256" key="1">
    <source>
        <dbReference type="SAM" id="MobiDB-lite"/>
    </source>
</evidence>
<dbReference type="Proteomes" id="UP001165667">
    <property type="component" value="Unassembled WGS sequence"/>
</dbReference>
<reference evidence="2" key="1">
    <citation type="submission" date="2022-05" db="EMBL/GenBank/DDBJ databases">
        <authorList>
            <person name="Pankratov T."/>
        </authorList>
    </citation>
    <scope>NUCLEOTIDE SEQUENCE</scope>
    <source>
        <strain evidence="2">BP6-180914</strain>
    </source>
</reference>
<comment type="caution">
    <text evidence="2">The sequence shown here is derived from an EMBL/GenBank/DDBJ whole genome shotgun (WGS) entry which is preliminary data.</text>
</comment>
<sequence>MVRPKTLAQYPWVVVRINCVLCDRRGCYRLARLAARYGPEQSLEGLLADLAHDCPWWRSNPRKYEPRCGARFVDLDHNLPPIDHPNEPVHRRRPPAREDVPKRPAASQPRLPGEVPRLSTWPHPEIIVACARCGRRDVLLVEHLRLSIPGGDARLTDLLVILTSECPRRRSQSVYEQCGALFERPG</sequence>
<protein>
    <submittedName>
        <fullName evidence="2">Uncharacterized protein</fullName>
    </submittedName>
</protein>
<dbReference type="RefSeq" id="WP_282583230.1">
    <property type="nucleotide sequence ID" value="NZ_JAMOIM010000001.1"/>
</dbReference>
<evidence type="ECO:0000313" key="2">
    <source>
        <dbReference type="EMBL" id="MCW6506890.1"/>
    </source>
</evidence>
<dbReference type="AlphaFoldDB" id="A0AA42CL28"/>
<evidence type="ECO:0000313" key="3">
    <source>
        <dbReference type="Proteomes" id="UP001165667"/>
    </source>
</evidence>
<feature type="compositionally biased region" description="Basic and acidic residues" evidence="1">
    <location>
        <begin position="84"/>
        <end position="102"/>
    </location>
</feature>
<gene>
    <name evidence="2" type="ORF">M8523_02500</name>
</gene>
<dbReference type="EMBL" id="JAMOIM010000001">
    <property type="protein sequence ID" value="MCW6506890.1"/>
    <property type="molecule type" value="Genomic_DNA"/>
</dbReference>
<name>A0AA42CL28_9HYPH</name>
<organism evidence="2 3">
    <name type="scientific">Lichenifustis flavocetrariae</name>
    <dbReference type="NCBI Taxonomy" id="2949735"/>
    <lineage>
        <taxon>Bacteria</taxon>
        <taxon>Pseudomonadati</taxon>
        <taxon>Pseudomonadota</taxon>
        <taxon>Alphaproteobacteria</taxon>
        <taxon>Hyphomicrobiales</taxon>
        <taxon>Lichenihabitantaceae</taxon>
        <taxon>Lichenifustis</taxon>
    </lineage>
</organism>
<accession>A0AA42CL28</accession>
<keyword evidence="3" id="KW-1185">Reference proteome</keyword>
<feature type="region of interest" description="Disordered" evidence="1">
    <location>
        <begin position="79"/>
        <end position="117"/>
    </location>
</feature>
<proteinExistence type="predicted"/>